<keyword evidence="2" id="KW-1185">Reference proteome</keyword>
<proteinExistence type="predicted"/>
<sequence>MSSLNTARQPDAAATGPVCAAGIDGFEDVSARDPQRGINLALFHPGALAGSGPVWQQAWLCDTRAEGVAFYSREYGAACRFPQALFEVESMLPTPAV</sequence>
<evidence type="ECO:0000313" key="1">
    <source>
        <dbReference type="EMBL" id="BAZ92655.1"/>
    </source>
</evidence>
<dbReference type="EMBL" id="AP018052">
    <property type="protein sequence ID" value="BAZ92655.1"/>
    <property type="molecule type" value="Genomic_DNA"/>
</dbReference>
<dbReference type="OrthoDB" id="9799238at2"/>
<organism evidence="1 2">
    <name type="scientific">Thiohalobacter thiocyanaticus</name>
    <dbReference type="NCBI Taxonomy" id="585455"/>
    <lineage>
        <taxon>Bacteria</taxon>
        <taxon>Pseudomonadati</taxon>
        <taxon>Pseudomonadota</taxon>
        <taxon>Gammaproteobacteria</taxon>
        <taxon>Thiohalobacterales</taxon>
        <taxon>Thiohalobacteraceae</taxon>
        <taxon>Thiohalobacter</taxon>
    </lineage>
</organism>
<protein>
    <submittedName>
        <fullName evidence="1">Uncharacterized protein</fullName>
    </submittedName>
</protein>
<accession>A0A1Z4VMD7</accession>
<dbReference type="KEGG" id="ttc:FOKN1_0251"/>
<name>A0A1Z4VMD7_9GAMM</name>
<dbReference type="RefSeq" id="WP_096363939.1">
    <property type="nucleotide sequence ID" value="NZ_AP018052.1"/>
</dbReference>
<dbReference type="Proteomes" id="UP000218765">
    <property type="component" value="Chromosome"/>
</dbReference>
<evidence type="ECO:0000313" key="2">
    <source>
        <dbReference type="Proteomes" id="UP000218765"/>
    </source>
</evidence>
<reference evidence="1 2" key="1">
    <citation type="submission" date="2017-05" db="EMBL/GenBank/DDBJ databases">
        <title>Thiocyanate degradation by Thiohalobacter thiocyanaticus FOKN1.</title>
        <authorList>
            <person name="Oshiki M."/>
            <person name="Fukushima T."/>
            <person name="Kawano S."/>
            <person name="Nakagawa J."/>
        </authorList>
    </citation>
    <scope>NUCLEOTIDE SEQUENCE [LARGE SCALE GENOMIC DNA]</scope>
    <source>
        <strain evidence="1 2">FOKN1</strain>
    </source>
</reference>
<gene>
    <name evidence="1" type="ORF">FOKN1_0251</name>
</gene>
<dbReference type="AlphaFoldDB" id="A0A1Z4VMD7"/>